<sequence length="416" mass="48051">MASQQASEEDVIIVKVQSVQENSQSPRFNSPETNRPSLHIYSSHFPPQFTHPATSHQPSNVIIRPDADDLTASHEDQEKWNLENLPDILYTLRPGPEHVKSRARIRMTDNFVFGKSVRNFSILPLQISSRAEGWRLEAWMRLDRRITEQDIIDRINPKHRVRITSDYIDYRRQFFRDAFNVADWASQKSINDMIRRLKDAGIDVAMNTTRGLTPGLIDPSEGEAGGRITLPVESACNIVSGLTSQPIPRRVAEAQRVQTMQRQYQQRLYQQKLYQQRTPVVYVPRPVAYLPAQSQTPFPVYQVAATNAPGNGSPDVQYVASCPIIYTIGKKRQIVEPVRPENAEAHYKRQRPSHYPLIPPELALHHGPPARRFPHNDDQRNHFMSLEQYLHWRDVSLNEHLYARHDLRAEDVSRWN</sequence>
<organism evidence="2 3">
    <name type="scientific">Aspergillus nanangensis</name>
    <dbReference type="NCBI Taxonomy" id="2582783"/>
    <lineage>
        <taxon>Eukaryota</taxon>
        <taxon>Fungi</taxon>
        <taxon>Dikarya</taxon>
        <taxon>Ascomycota</taxon>
        <taxon>Pezizomycotina</taxon>
        <taxon>Eurotiomycetes</taxon>
        <taxon>Eurotiomycetidae</taxon>
        <taxon>Eurotiales</taxon>
        <taxon>Aspergillaceae</taxon>
        <taxon>Aspergillus</taxon>
        <taxon>Aspergillus subgen. Circumdati</taxon>
    </lineage>
</organism>
<feature type="compositionally biased region" description="Polar residues" evidence="1">
    <location>
        <begin position="51"/>
        <end position="60"/>
    </location>
</feature>
<accession>A0AAD4GVN0</accession>
<keyword evidence="3" id="KW-1185">Reference proteome</keyword>
<evidence type="ECO:0000313" key="2">
    <source>
        <dbReference type="EMBL" id="KAF9890966.1"/>
    </source>
</evidence>
<dbReference type="Proteomes" id="UP001194746">
    <property type="component" value="Unassembled WGS sequence"/>
</dbReference>
<name>A0AAD4GVN0_ASPNN</name>
<comment type="caution">
    <text evidence="2">The sequence shown here is derived from an EMBL/GenBank/DDBJ whole genome shotgun (WGS) entry which is preliminary data.</text>
</comment>
<feature type="region of interest" description="Disordered" evidence="1">
    <location>
        <begin position="17"/>
        <end position="60"/>
    </location>
</feature>
<protein>
    <submittedName>
        <fullName evidence="2">Uncharacterized protein</fullName>
    </submittedName>
</protein>
<dbReference type="AlphaFoldDB" id="A0AAD4GVN0"/>
<reference evidence="2" key="2">
    <citation type="submission" date="2020-02" db="EMBL/GenBank/DDBJ databases">
        <authorList>
            <person name="Gilchrist C.L.M."/>
            <person name="Chooi Y.-H."/>
        </authorList>
    </citation>
    <scope>NUCLEOTIDE SEQUENCE</scope>
    <source>
        <strain evidence="2">MST-FP2251</strain>
    </source>
</reference>
<evidence type="ECO:0000313" key="3">
    <source>
        <dbReference type="Proteomes" id="UP001194746"/>
    </source>
</evidence>
<feature type="compositionally biased region" description="Polar residues" evidence="1">
    <location>
        <begin position="17"/>
        <end position="36"/>
    </location>
</feature>
<proteinExistence type="predicted"/>
<gene>
    <name evidence="2" type="ORF">FE257_005223</name>
</gene>
<evidence type="ECO:0000256" key="1">
    <source>
        <dbReference type="SAM" id="MobiDB-lite"/>
    </source>
</evidence>
<dbReference type="EMBL" id="VCAU01000022">
    <property type="protein sequence ID" value="KAF9890966.1"/>
    <property type="molecule type" value="Genomic_DNA"/>
</dbReference>
<reference evidence="2" key="1">
    <citation type="journal article" date="2019" name="Beilstein J. Org. Chem.">
        <title>Nanangenines: drimane sesquiterpenoids as the dominant metabolite cohort of a novel Australian fungus, Aspergillus nanangensis.</title>
        <authorList>
            <person name="Lacey H.J."/>
            <person name="Gilchrist C.L.M."/>
            <person name="Crombie A."/>
            <person name="Kalaitzis J.A."/>
            <person name="Vuong D."/>
            <person name="Rutledge P.J."/>
            <person name="Turner P."/>
            <person name="Pitt J.I."/>
            <person name="Lacey E."/>
            <person name="Chooi Y.H."/>
            <person name="Piggott A.M."/>
        </authorList>
    </citation>
    <scope>NUCLEOTIDE SEQUENCE</scope>
    <source>
        <strain evidence="2">MST-FP2251</strain>
    </source>
</reference>